<feature type="compositionally biased region" description="Basic and acidic residues" evidence="1">
    <location>
        <begin position="59"/>
        <end position="77"/>
    </location>
</feature>
<sequence>MVRIPRGVEQLLTAYLTGAIAQRLTRSPTVLRATDRILHEWDTLPQRLAGRPVPYTPRTFDREAGAEIDHGEPHDEPSPFPVSGKYSGNEADLKRTRASTYTTRAHIPDEEAPSPRPDADQARETTA</sequence>
<proteinExistence type="predicted"/>
<dbReference type="EMBL" id="CP119940">
    <property type="protein sequence ID" value="WFD04232.1"/>
    <property type="molecule type" value="Genomic_DNA"/>
</dbReference>
<reference evidence="2" key="1">
    <citation type="submission" date="2023-03" db="EMBL/GenBank/DDBJ databases">
        <title>Mating type loci evolution in Malassezia.</title>
        <authorList>
            <person name="Coelho M.A."/>
        </authorList>
    </citation>
    <scope>NUCLEOTIDE SEQUENCE</scope>
    <source>
        <strain evidence="2">CBS 7876</strain>
    </source>
</reference>
<dbReference type="AlphaFoldDB" id="A0AAF0IT54"/>
<keyword evidence="3" id="KW-1185">Reference proteome</keyword>
<protein>
    <submittedName>
        <fullName evidence="2">Uncharacterized protein</fullName>
    </submittedName>
</protein>
<evidence type="ECO:0000313" key="2">
    <source>
        <dbReference type="EMBL" id="WFD04232.1"/>
    </source>
</evidence>
<organism evidence="2 3">
    <name type="scientific">Malassezia obtusa</name>
    <dbReference type="NCBI Taxonomy" id="76774"/>
    <lineage>
        <taxon>Eukaryota</taxon>
        <taxon>Fungi</taxon>
        <taxon>Dikarya</taxon>
        <taxon>Basidiomycota</taxon>
        <taxon>Ustilaginomycotina</taxon>
        <taxon>Malasseziomycetes</taxon>
        <taxon>Malasseziales</taxon>
        <taxon>Malasseziaceae</taxon>
        <taxon>Malassezia</taxon>
    </lineage>
</organism>
<gene>
    <name evidence="2" type="ORF">MOBT1_002937</name>
</gene>
<evidence type="ECO:0000313" key="3">
    <source>
        <dbReference type="Proteomes" id="UP001214603"/>
    </source>
</evidence>
<name>A0AAF0IT54_9BASI</name>
<dbReference type="Proteomes" id="UP001214603">
    <property type="component" value="Chromosome 7"/>
</dbReference>
<feature type="compositionally biased region" description="Basic and acidic residues" evidence="1">
    <location>
        <begin position="117"/>
        <end position="127"/>
    </location>
</feature>
<accession>A0AAF0IT54</accession>
<feature type="region of interest" description="Disordered" evidence="1">
    <location>
        <begin position="49"/>
        <end position="127"/>
    </location>
</feature>
<evidence type="ECO:0000256" key="1">
    <source>
        <dbReference type="SAM" id="MobiDB-lite"/>
    </source>
</evidence>